<name>A0A914PZR8_9BILA</name>
<keyword evidence="1" id="KW-0175">Coiled coil</keyword>
<evidence type="ECO:0000313" key="4">
    <source>
        <dbReference type="WBParaSite" id="PDA_v2.g20390.t1"/>
    </source>
</evidence>
<dbReference type="WBParaSite" id="PDA_v2.g20390.t1">
    <property type="protein sequence ID" value="PDA_v2.g20390.t1"/>
    <property type="gene ID" value="PDA_v2.g20390"/>
</dbReference>
<evidence type="ECO:0000256" key="2">
    <source>
        <dbReference type="SAM" id="MobiDB-lite"/>
    </source>
</evidence>
<keyword evidence="3" id="KW-1185">Reference proteome</keyword>
<organism evidence="3 4">
    <name type="scientific">Panagrolaimus davidi</name>
    <dbReference type="NCBI Taxonomy" id="227884"/>
    <lineage>
        <taxon>Eukaryota</taxon>
        <taxon>Metazoa</taxon>
        <taxon>Ecdysozoa</taxon>
        <taxon>Nematoda</taxon>
        <taxon>Chromadorea</taxon>
        <taxon>Rhabditida</taxon>
        <taxon>Tylenchina</taxon>
        <taxon>Panagrolaimomorpha</taxon>
        <taxon>Panagrolaimoidea</taxon>
        <taxon>Panagrolaimidae</taxon>
        <taxon>Panagrolaimus</taxon>
    </lineage>
</organism>
<feature type="coiled-coil region" evidence="1">
    <location>
        <begin position="82"/>
        <end position="109"/>
    </location>
</feature>
<accession>A0A914PZR8</accession>
<feature type="compositionally biased region" description="Acidic residues" evidence="2">
    <location>
        <begin position="204"/>
        <end position="216"/>
    </location>
</feature>
<feature type="coiled-coil region" evidence="1">
    <location>
        <begin position="6"/>
        <end position="47"/>
    </location>
</feature>
<dbReference type="AlphaFoldDB" id="A0A914PZR8"/>
<reference evidence="4" key="1">
    <citation type="submission" date="2022-11" db="UniProtKB">
        <authorList>
            <consortium name="WormBaseParasite"/>
        </authorList>
    </citation>
    <scope>IDENTIFICATION</scope>
</reference>
<protein>
    <submittedName>
        <fullName evidence="4">Uncharacterized protein</fullName>
    </submittedName>
</protein>
<sequence length="216" mass="25032">MDQWQYEQIENLNKRLSLINQETKNRIDKSEREKDLFQNSQNQLKSKCRSLAAALADNGFTRLLEDNNLDQYIPSAPITRVLEAQKNQLEEFEKESKEIQLEKDRIMKVRAVIPSLIKDLIIIHHSIKLRVMLEAAIPKDSIPPPVEKKPILNSLEDFLNAMKISTVKDEAQKTSTESSSSKKRTFDKKNYPKLESTPCFTPYEFDDTDDEDDSDD</sequence>
<proteinExistence type="predicted"/>
<evidence type="ECO:0000256" key="1">
    <source>
        <dbReference type="SAM" id="Coils"/>
    </source>
</evidence>
<feature type="region of interest" description="Disordered" evidence="2">
    <location>
        <begin position="169"/>
        <end position="216"/>
    </location>
</feature>
<dbReference type="Proteomes" id="UP000887578">
    <property type="component" value="Unplaced"/>
</dbReference>
<evidence type="ECO:0000313" key="3">
    <source>
        <dbReference type="Proteomes" id="UP000887578"/>
    </source>
</evidence>